<protein>
    <recommendedName>
        <fullName evidence="1">3'-5' exonuclease domain-containing protein</fullName>
    </recommendedName>
</protein>
<comment type="caution">
    <text evidence="2">The sequence shown here is derived from an EMBL/GenBank/DDBJ whole genome shotgun (WGS) entry which is preliminary data.</text>
</comment>
<dbReference type="AlphaFoldDB" id="A0A2H0UR36"/>
<organism evidence="2 3">
    <name type="scientific">Candidatus Harrisonbacteria bacterium CG10_big_fil_rev_8_21_14_0_10_44_23</name>
    <dbReference type="NCBI Taxonomy" id="1974585"/>
    <lineage>
        <taxon>Bacteria</taxon>
        <taxon>Candidatus Harrisoniibacteriota</taxon>
    </lineage>
</organism>
<dbReference type="SUPFAM" id="SSF53098">
    <property type="entry name" value="Ribonuclease H-like"/>
    <property type="match status" value="1"/>
</dbReference>
<dbReference type="InterPro" id="IPR036397">
    <property type="entry name" value="RNaseH_sf"/>
</dbReference>
<proteinExistence type="predicted"/>
<sequence>MDTLVLDIETKNTFGDVGGKDRLLKLLISVACFYSYNQDKYFSFDENQFEEAKKFLETRARLVGFSSNKFDIPLLAHNLGLDLMSYPRIDISDEIELRTGRLIGLNDLAHLNLGEVKTHKGLDAPVLYAAGKMEELKEYCLQDVKITKDLFDKLKKSGELILPARRTSQSDEPSILEINLSENPDFM</sequence>
<dbReference type="GO" id="GO:0003676">
    <property type="term" value="F:nucleic acid binding"/>
    <property type="evidence" value="ECO:0007669"/>
    <property type="project" value="InterPro"/>
</dbReference>
<dbReference type="InterPro" id="IPR012337">
    <property type="entry name" value="RNaseH-like_sf"/>
</dbReference>
<dbReference type="Pfam" id="PF01612">
    <property type="entry name" value="DNA_pol_A_exo1"/>
    <property type="match status" value="1"/>
</dbReference>
<evidence type="ECO:0000313" key="3">
    <source>
        <dbReference type="Proteomes" id="UP000229615"/>
    </source>
</evidence>
<feature type="domain" description="3'-5' exonuclease" evidence="1">
    <location>
        <begin position="34"/>
        <end position="157"/>
    </location>
</feature>
<name>A0A2H0UR36_9BACT</name>
<reference evidence="3" key="1">
    <citation type="submission" date="2017-09" db="EMBL/GenBank/DDBJ databases">
        <title>Depth-based differentiation of microbial function through sediment-hosted aquifers and enrichment of novel symbionts in the deep terrestrial subsurface.</title>
        <authorList>
            <person name="Probst A.J."/>
            <person name="Ladd B."/>
            <person name="Jarett J.K."/>
            <person name="Geller-Mcgrath D.E."/>
            <person name="Sieber C.M.K."/>
            <person name="Emerson J.B."/>
            <person name="Anantharaman K."/>
            <person name="Thomas B.C."/>
            <person name="Malmstrom R."/>
            <person name="Stieglmeier M."/>
            <person name="Klingl A."/>
            <person name="Woyke T."/>
            <person name="Ryan C.M."/>
            <person name="Banfield J.F."/>
        </authorList>
    </citation>
    <scope>NUCLEOTIDE SEQUENCE [LARGE SCALE GENOMIC DNA]</scope>
</reference>
<evidence type="ECO:0000259" key="1">
    <source>
        <dbReference type="Pfam" id="PF01612"/>
    </source>
</evidence>
<evidence type="ECO:0000313" key="2">
    <source>
        <dbReference type="EMBL" id="PIR88851.1"/>
    </source>
</evidence>
<dbReference type="GO" id="GO:0008408">
    <property type="term" value="F:3'-5' exonuclease activity"/>
    <property type="evidence" value="ECO:0007669"/>
    <property type="project" value="InterPro"/>
</dbReference>
<dbReference type="EMBL" id="PFBB01000001">
    <property type="protein sequence ID" value="PIR88851.1"/>
    <property type="molecule type" value="Genomic_DNA"/>
</dbReference>
<dbReference type="Proteomes" id="UP000229615">
    <property type="component" value="Unassembled WGS sequence"/>
</dbReference>
<dbReference type="GO" id="GO:0006139">
    <property type="term" value="P:nucleobase-containing compound metabolic process"/>
    <property type="evidence" value="ECO:0007669"/>
    <property type="project" value="InterPro"/>
</dbReference>
<gene>
    <name evidence="2" type="ORF">COU09_00020</name>
</gene>
<dbReference type="InterPro" id="IPR002562">
    <property type="entry name" value="3'-5'_exonuclease_dom"/>
</dbReference>
<dbReference type="Gene3D" id="3.30.420.10">
    <property type="entry name" value="Ribonuclease H-like superfamily/Ribonuclease H"/>
    <property type="match status" value="1"/>
</dbReference>
<accession>A0A2H0UR36</accession>